<sequence>MSKQLENNRPLTDAELAEIAENFIMELDEDSTQENASETEDVLEFEDSGSEYVPSDDDGEETDTPRPKKIRLLPKNRNERNTGNQISIDDSEPGQSKNIEPEQSEQQENENQYRNAFRKQNSESR</sequence>
<dbReference type="AlphaFoldDB" id="A0A9P0JH91"/>
<dbReference type="EMBL" id="CAKOFQ010006652">
    <property type="protein sequence ID" value="CAH1954053.1"/>
    <property type="molecule type" value="Genomic_DNA"/>
</dbReference>
<feature type="compositionally biased region" description="Acidic residues" evidence="1">
    <location>
        <begin position="28"/>
        <end position="62"/>
    </location>
</feature>
<accession>A0A9P0JH91</accession>
<dbReference type="OrthoDB" id="75343at2759"/>
<reference evidence="2" key="1">
    <citation type="submission" date="2022-03" db="EMBL/GenBank/DDBJ databases">
        <authorList>
            <person name="Sayadi A."/>
        </authorList>
    </citation>
    <scope>NUCLEOTIDE SEQUENCE</scope>
</reference>
<organism evidence="2 3">
    <name type="scientific">Acanthoscelides obtectus</name>
    <name type="common">Bean weevil</name>
    <name type="synonym">Bruchus obtectus</name>
    <dbReference type="NCBI Taxonomy" id="200917"/>
    <lineage>
        <taxon>Eukaryota</taxon>
        <taxon>Metazoa</taxon>
        <taxon>Ecdysozoa</taxon>
        <taxon>Arthropoda</taxon>
        <taxon>Hexapoda</taxon>
        <taxon>Insecta</taxon>
        <taxon>Pterygota</taxon>
        <taxon>Neoptera</taxon>
        <taxon>Endopterygota</taxon>
        <taxon>Coleoptera</taxon>
        <taxon>Polyphaga</taxon>
        <taxon>Cucujiformia</taxon>
        <taxon>Chrysomeloidea</taxon>
        <taxon>Chrysomelidae</taxon>
        <taxon>Bruchinae</taxon>
        <taxon>Bruchini</taxon>
        <taxon>Acanthoscelides</taxon>
    </lineage>
</organism>
<protein>
    <submittedName>
        <fullName evidence="2">Uncharacterized protein</fullName>
    </submittedName>
</protein>
<feature type="compositionally biased region" description="Polar residues" evidence="1">
    <location>
        <begin position="81"/>
        <end position="97"/>
    </location>
</feature>
<feature type="region of interest" description="Disordered" evidence="1">
    <location>
        <begin position="28"/>
        <end position="125"/>
    </location>
</feature>
<name>A0A9P0JH91_ACAOB</name>
<keyword evidence="3" id="KW-1185">Reference proteome</keyword>
<dbReference type="Proteomes" id="UP001152888">
    <property type="component" value="Unassembled WGS sequence"/>
</dbReference>
<comment type="caution">
    <text evidence="2">The sequence shown here is derived from an EMBL/GenBank/DDBJ whole genome shotgun (WGS) entry which is preliminary data.</text>
</comment>
<gene>
    <name evidence="2" type="ORF">ACAOBT_LOCUS358</name>
</gene>
<evidence type="ECO:0000313" key="3">
    <source>
        <dbReference type="Proteomes" id="UP001152888"/>
    </source>
</evidence>
<evidence type="ECO:0000313" key="2">
    <source>
        <dbReference type="EMBL" id="CAH1954053.1"/>
    </source>
</evidence>
<proteinExistence type="predicted"/>
<evidence type="ECO:0000256" key="1">
    <source>
        <dbReference type="SAM" id="MobiDB-lite"/>
    </source>
</evidence>